<protein>
    <recommendedName>
        <fullName evidence="9">Derlin</fullName>
    </recommendedName>
</protein>
<keyword evidence="3 6" id="KW-1133">Transmembrane helix</keyword>
<dbReference type="OMA" id="VAPWERS"/>
<evidence type="ECO:0000256" key="2">
    <source>
        <dbReference type="ARBA" id="ARBA00022692"/>
    </source>
</evidence>
<dbReference type="SUPFAM" id="SSF144091">
    <property type="entry name" value="Rhomboid-like"/>
    <property type="match status" value="1"/>
</dbReference>
<keyword evidence="8" id="KW-1185">Reference proteome</keyword>
<accession>A4S115</accession>
<dbReference type="KEGG" id="olu:OSTLU_32941"/>
<evidence type="ECO:0000256" key="3">
    <source>
        <dbReference type="ARBA" id="ARBA00022989"/>
    </source>
</evidence>
<evidence type="ECO:0000313" key="8">
    <source>
        <dbReference type="Proteomes" id="UP000001568"/>
    </source>
</evidence>
<feature type="transmembrane region" description="Helical" evidence="6">
    <location>
        <begin position="99"/>
        <end position="120"/>
    </location>
</feature>
<dbReference type="AlphaFoldDB" id="A4S115"/>
<evidence type="ECO:0008006" key="9">
    <source>
        <dbReference type="Google" id="ProtNLM"/>
    </source>
</evidence>
<feature type="region of interest" description="Disordered" evidence="5">
    <location>
        <begin position="272"/>
        <end position="319"/>
    </location>
</feature>
<feature type="transmembrane region" description="Helical" evidence="6">
    <location>
        <begin position="21"/>
        <end position="38"/>
    </location>
</feature>
<evidence type="ECO:0000313" key="7">
    <source>
        <dbReference type="EMBL" id="ABO97366.1"/>
    </source>
</evidence>
<feature type="compositionally biased region" description="Basic and acidic residues" evidence="5">
    <location>
        <begin position="307"/>
        <end position="319"/>
    </location>
</feature>
<dbReference type="GeneID" id="5003356"/>
<proteinExistence type="predicted"/>
<evidence type="ECO:0000256" key="5">
    <source>
        <dbReference type="SAM" id="MobiDB-lite"/>
    </source>
</evidence>
<feature type="compositionally biased region" description="Low complexity" evidence="5">
    <location>
        <begin position="277"/>
        <end position="304"/>
    </location>
</feature>
<evidence type="ECO:0000256" key="6">
    <source>
        <dbReference type="SAM" id="Phobius"/>
    </source>
</evidence>
<organism evidence="7 8">
    <name type="scientific">Ostreococcus lucimarinus (strain CCE9901)</name>
    <dbReference type="NCBI Taxonomy" id="436017"/>
    <lineage>
        <taxon>Eukaryota</taxon>
        <taxon>Viridiplantae</taxon>
        <taxon>Chlorophyta</taxon>
        <taxon>Mamiellophyceae</taxon>
        <taxon>Mamiellales</taxon>
        <taxon>Bathycoccaceae</taxon>
        <taxon>Ostreococcus</taxon>
    </lineage>
</organism>
<feature type="transmembrane region" description="Helical" evidence="6">
    <location>
        <begin position="58"/>
        <end position="79"/>
    </location>
</feature>
<keyword evidence="2 6" id="KW-0812">Transmembrane</keyword>
<dbReference type="HOGENOM" id="CLU_817333_0_0_1"/>
<dbReference type="GO" id="GO:0016020">
    <property type="term" value="C:membrane"/>
    <property type="evidence" value="ECO:0007669"/>
    <property type="project" value="UniProtKB-SubCell"/>
</dbReference>
<gene>
    <name evidence="7" type="ORF">OSTLU_32941</name>
</gene>
<dbReference type="OrthoDB" id="10613019at2759"/>
<dbReference type="InterPro" id="IPR035952">
    <property type="entry name" value="Rhomboid-like_sf"/>
</dbReference>
<dbReference type="Proteomes" id="UP000001568">
    <property type="component" value="Chromosome 8"/>
</dbReference>
<reference evidence="7 8" key="1">
    <citation type="journal article" date="2007" name="Proc. Natl. Acad. Sci. U.S.A.">
        <title>The tiny eukaryote Ostreococcus provides genomic insights into the paradox of plankton speciation.</title>
        <authorList>
            <person name="Palenik B."/>
            <person name="Grimwood J."/>
            <person name="Aerts A."/>
            <person name="Rouze P."/>
            <person name="Salamov A."/>
            <person name="Putnam N."/>
            <person name="Dupont C."/>
            <person name="Jorgensen R."/>
            <person name="Derelle E."/>
            <person name="Rombauts S."/>
            <person name="Zhou K."/>
            <person name="Otillar R."/>
            <person name="Merchant S.S."/>
            <person name="Podell S."/>
            <person name="Gaasterland T."/>
            <person name="Napoli C."/>
            <person name="Gendler K."/>
            <person name="Manuell A."/>
            <person name="Tai V."/>
            <person name="Vallon O."/>
            <person name="Piganeau G."/>
            <person name="Jancek S."/>
            <person name="Heijde M."/>
            <person name="Jabbari K."/>
            <person name="Bowler C."/>
            <person name="Lohr M."/>
            <person name="Robbens S."/>
            <person name="Werner G."/>
            <person name="Dubchak I."/>
            <person name="Pazour G.J."/>
            <person name="Ren Q."/>
            <person name="Paulsen I."/>
            <person name="Delwiche C."/>
            <person name="Schmutz J."/>
            <person name="Rokhsar D."/>
            <person name="Van de Peer Y."/>
            <person name="Moreau H."/>
            <person name="Grigoriev I.V."/>
        </authorList>
    </citation>
    <scope>NUCLEOTIDE SEQUENCE [LARGE SCALE GENOMIC DNA]</scope>
    <source>
        <strain evidence="7 8">CCE9901</strain>
    </source>
</reference>
<sequence>MDASTSLVDEYARLPLCARALVPYALVIGFVLNPLFSLDDFVAFCPGDILRRAQFHRVFASLLYIEGAFSTLLVAWAAFRVVAPWERSRGTLRTLSDAVAASVLANATTTCFATIVGAFVPAVFEVNFLGGTGVFTSCFVLFTREIARAPANTDLATPFGVAMPAKRAPYVTAVILVFLGGCNPLEVLACLYVGNAWAANGIVWATASDGTLAQLENGALRFASRQPGYVAVNGQMLPVDSRDSSSDNSSSTASSFVEGVAAMVSNAAREARRRFTETANRSAAPAAATTPAAPATADEAPSASRGVDTRPKPQTREERAAAFAAAFERRNSDDADDDAT</sequence>
<keyword evidence="4 6" id="KW-0472">Membrane</keyword>
<name>A4S115_OSTLU</name>
<evidence type="ECO:0000256" key="4">
    <source>
        <dbReference type="ARBA" id="ARBA00023136"/>
    </source>
</evidence>
<comment type="subcellular location">
    <subcellularLocation>
        <location evidence="1">Membrane</location>
        <topology evidence="1">Multi-pass membrane protein</topology>
    </subcellularLocation>
</comment>
<dbReference type="EMBL" id="CP000588">
    <property type="protein sequence ID" value="ABO97366.1"/>
    <property type="molecule type" value="Genomic_DNA"/>
</dbReference>
<dbReference type="RefSeq" id="XP_001419073.1">
    <property type="nucleotide sequence ID" value="XM_001419036.1"/>
</dbReference>
<dbReference type="Gramene" id="ABO97366">
    <property type="protein sequence ID" value="ABO97366"/>
    <property type="gene ID" value="OSTLU_32941"/>
</dbReference>
<evidence type="ECO:0000256" key="1">
    <source>
        <dbReference type="ARBA" id="ARBA00004141"/>
    </source>
</evidence>